<feature type="non-terminal residue" evidence="1">
    <location>
        <position position="1"/>
    </location>
</feature>
<dbReference type="Proteomes" id="UP001314170">
    <property type="component" value="Unassembled WGS sequence"/>
</dbReference>
<gene>
    <name evidence="1" type="ORF">DCAF_LOCUS22782</name>
</gene>
<name>A0AAV1SIF6_9ROSI</name>
<accession>A0AAV1SIF6</accession>
<evidence type="ECO:0000313" key="1">
    <source>
        <dbReference type="EMBL" id="CAK7350058.1"/>
    </source>
</evidence>
<organism evidence="1 2">
    <name type="scientific">Dovyalis caffra</name>
    <dbReference type="NCBI Taxonomy" id="77055"/>
    <lineage>
        <taxon>Eukaryota</taxon>
        <taxon>Viridiplantae</taxon>
        <taxon>Streptophyta</taxon>
        <taxon>Embryophyta</taxon>
        <taxon>Tracheophyta</taxon>
        <taxon>Spermatophyta</taxon>
        <taxon>Magnoliopsida</taxon>
        <taxon>eudicotyledons</taxon>
        <taxon>Gunneridae</taxon>
        <taxon>Pentapetalae</taxon>
        <taxon>rosids</taxon>
        <taxon>fabids</taxon>
        <taxon>Malpighiales</taxon>
        <taxon>Salicaceae</taxon>
        <taxon>Flacourtieae</taxon>
        <taxon>Dovyalis</taxon>
    </lineage>
</organism>
<proteinExistence type="predicted"/>
<dbReference type="AlphaFoldDB" id="A0AAV1SIF6"/>
<reference evidence="1 2" key="1">
    <citation type="submission" date="2024-01" db="EMBL/GenBank/DDBJ databases">
        <authorList>
            <person name="Waweru B."/>
        </authorList>
    </citation>
    <scope>NUCLEOTIDE SEQUENCE [LARGE SCALE GENOMIC DNA]</scope>
</reference>
<evidence type="ECO:0000313" key="2">
    <source>
        <dbReference type="Proteomes" id="UP001314170"/>
    </source>
</evidence>
<sequence length="53" mass="6057">SDATVSSPFVINYYDKTPIEELGLNSSYDISLFAQSFMLQIGYYHHEPIRPNS</sequence>
<keyword evidence="2" id="KW-1185">Reference proteome</keyword>
<dbReference type="EMBL" id="CAWUPB010001181">
    <property type="protein sequence ID" value="CAK7350058.1"/>
    <property type="molecule type" value="Genomic_DNA"/>
</dbReference>
<protein>
    <submittedName>
        <fullName evidence="1">Uncharacterized protein</fullName>
    </submittedName>
</protein>
<comment type="caution">
    <text evidence="1">The sequence shown here is derived from an EMBL/GenBank/DDBJ whole genome shotgun (WGS) entry which is preliminary data.</text>
</comment>